<keyword evidence="1" id="KW-0175">Coiled coil</keyword>
<evidence type="ECO:0000256" key="1">
    <source>
        <dbReference type="SAM" id="Coils"/>
    </source>
</evidence>
<dbReference type="PANTHER" id="PTHR38019">
    <property type="entry name" value="KDA ANTIGEN P200, PUTATIVE-RELATED"/>
    <property type="match status" value="1"/>
</dbReference>
<protein>
    <submittedName>
        <fullName evidence="3">Uncharacterized protein</fullName>
    </submittedName>
</protein>
<feature type="region of interest" description="Disordered" evidence="2">
    <location>
        <begin position="490"/>
        <end position="510"/>
    </location>
</feature>
<dbReference type="EMBL" id="HBIP01012068">
    <property type="protein sequence ID" value="CAE0491740.1"/>
    <property type="molecule type" value="Transcribed_RNA"/>
</dbReference>
<organism evidence="3">
    <name type="scientific">Dunaliella tertiolecta</name>
    <name type="common">Green alga</name>
    <dbReference type="NCBI Taxonomy" id="3047"/>
    <lineage>
        <taxon>Eukaryota</taxon>
        <taxon>Viridiplantae</taxon>
        <taxon>Chlorophyta</taxon>
        <taxon>core chlorophytes</taxon>
        <taxon>Chlorophyceae</taxon>
        <taxon>CS clade</taxon>
        <taxon>Chlamydomonadales</taxon>
        <taxon>Dunaliellaceae</taxon>
        <taxon>Dunaliella</taxon>
    </lineage>
</organism>
<evidence type="ECO:0000256" key="2">
    <source>
        <dbReference type="SAM" id="MobiDB-lite"/>
    </source>
</evidence>
<sequence>MQRSLSLNVPAPGLADSFYTDRNQSSSGLEHLIKAADEQQRRSLRLFHTLQRVAEVEAGKQLAQEEAAIRRETKLAEIAEVNRQEAILRAQAAELARARRAERFEAAVQEAERKRQAALDTCNSVEERAAVFALEKELIAARNAEKATQAEAHRASTYRANIEILEERRNHILAKIDAATELSRQKEELHKVEMEIKAEEDYLNQQARDATKRRAELELEMRTSTFLAKSAEKERTLRKRLKELAALREAKQREAQERFEYVELQAQEAAAKDGMEREQLRRRLDEKKDRVEALCAERAALTEQLARVRHSMSMQEGIVRHSIDMLRRSGTSFSLPHDIARSLTEFGTASFFPRASLALPASRSGGAIQSASTSTSPTAASTHSKRVRPLSAAAAALRASRGGDGLEGHALSSRARPGANENQMKHEREGEGSRREDELRHVLRVEIDKEAERQAILAGTKDAAEIARLQRTFAREREESKRRILALSTAVNSGAASESLPRQMRPSANQ</sequence>
<feature type="coiled-coil region" evidence="1">
    <location>
        <begin position="162"/>
        <end position="304"/>
    </location>
</feature>
<feature type="compositionally biased region" description="Low complexity" evidence="2">
    <location>
        <begin position="370"/>
        <end position="382"/>
    </location>
</feature>
<feature type="compositionally biased region" description="Basic and acidic residues" evidence="2">
    <location>
        <begin position="423"/>
        <end position="437"/>
    </location>
</feature>
<dbReference type="PANTHER" id="PTHR38019:SF1">
    <property type="entry name" value="N-ACETYLTRANSFERASE DOMAIN-CONTAINING PROTEIN"/>
    <property type="match status" value="1"/>
</dbReference>
<evidence type="ECO:0000313" key="3">
    <source>
        <dbReference type="EMBL" id="CAE0491740.1"/>
    </source>
</evidence>
<feature type="region of interest" description="Disordered" evidence="2">
    <location>
        <begin position="366"/>
        <end position="437"/>
    </location>
</feature>
<reference evidence="3" key="1">
    <citation type="submission" date="2021-01" db="EMBL/GenBank/DDBJ databases">
        <authorList>
            <person name="Corre E."/>
            <person name="Pelletier E."/>
            <person name="Niang G."/>
            <person name="Scheremetjew M."/>
            <person name="Finn R."/>
            <person name="Kale V."/>
            <person name="Holt S."/>
            <person name="Cochrane G."/>
            <person name="Meng A."/>
            <person name="Brown T."/>
            <person name="Cohen L."/>
        </authorList>
    </citation>
    <scope>NUCLEOTIDE SEQUENCE</scope>
    <source>
        <strain evidence="3">CCMP1320</strain>
    </source>
</reference>
<accession>A0A7S3QSG6</accession>
<feature type="coiled-coil region" evidence="1">
    <location>
        <begin position="78"/>
        <end position="128"/>
    </location>
</feature>
<dbReference type="AlphaFoldDB" id="A0A7S3QSG6"/>
<name>A0A7S3QSG6_DUNTE</name>
<feature type="compositionally biased region" description="Low complexity" evidence="2">
    <location>
        <begin position="390"/>
        <end position="400"/>
    </location>
</feature>
<proteinExistence type="predicted"/>
<gene>
    <name evidence="3" type="ORF">DTER00134_LOCUS6813</name>
</gene>